<feature type="compositionally biased region" description="Polar residues" evidence="6">
    <location>
        <begin position="299"/>
        <end position="311"/>
    </location>
</feature>
<evidence type="ECO:0000259" key="9">
    <source>
        <dbReference type="Pfam" id="PF10035"/>
    </source>
</evidence>
<keyword evidence="2" id="KW-1003">Cell membrane</keyword>
<evidence type="ECO:0000256" key="8">
    <source>
        <dbReference type="SAM" id="SignalP"/>
    </source>
</evidence>
<dbReference type="PIRSF" id="PIRSF006483">
    <property type="entry name" value="Membrane_protein_YitT"/>
    <property type="match status" value="1"/>
</dbReference>
<dbReference type="GO" id="GO:0005886">
    <property type="term" value="C:plasma membrane"/>
    <property type="evidence" value="ECO:0007669"/>
    <property type="project" value="UniProtKB-SubCell"/>
</dbReference>
<dbReference type="PANTHER" id="PTHR33545">
    <property type="entry name" value="UPF0750 MEMBRANE PROTEIN YITT-RELATED"/>
    <property type="match status" value="1"/>
</dbReference>
<feature type="transmembrane region" description="Helical" evidence="7">
    <location>
        <begin position="99"/>
        <end position="117"/>
    </location>
</feature>
<dbReference type="EMBL" id="CDGG01000001">
    <property type="protein sequence ID" value="CEI82862.1"/>
    <property type="molecule type" value="Genomic_DNA"/>
</dbReference>
<feature type="region of interest" description="Disordered" evidence="6">
    <location>
        <begin position="272"/>
        <end position="311"/>
    </location>
</feature>
<comment type="subcellular location">
    <subcellularLocation>
        <location evidence="1">Cell membrane</location>
        <topology evidence="1">Multi-pass membrane protein</topology>
    </subcellularLocation>
</comment>
<evidence type="ECO:0000256" key="5">
    <source>
        <dbReference type="ARBA" id="ARBA00023136"/>
    </source>
</evidence>
<keyword evidence="3 7" id="KW-0812">Transmembrane</keyword>
<accession>A0A0A1MTK7</accession>
<feature type="signal peptide" evidence="8">
    <location>
        <begin position="1"/>
        <end position="22"/>
    </location>
</feature>
<dbReference type="InterPro" id="IPR019264">
    <property type="entry name" value="DUF2179"/>
</dbReference>
<dbReference type="RefSeq" id="WP_042532911.1">
    <property type="nucleotide sequence ID" value="NZ_CAXOIH010000018.1"/>
</dbReference>
<dbReference type="InterPro" id="IPR015867">
    <property type="entry name" value="N-reg_PII/ATP_PRibTrfase_C"/>
</dbReference>
<evidence type="ECO:0000256" key="2">
    <source>
        <dbReference type="ARBA" id="ARBA00022475"/>
    </source>
</evidence>
<dbReference type="AlphaFoldDB" id="A0A0A1MTK7"/>
<protein>
    <recommendedName>
        <fullName evidence="9">DUF2179 domain-containing protein</fullName>
    </recommendedName>
</protein>
<name>A0A0A1MTK7_9BACI</name>
<feature type="transmembrane region" description="Helical" evidence="7">
    <location>
        <begin position="146"/>
        <end position="174"/>
    </location>
</feature>
<feature type="compositionally biased region" description="Basic residues" evidence="6">
    <location>
        <begin position="280"/>
        <end position="291"/>
    </location>
</feature>
<reference evidence="10 11" key="1">
    <citation type="submission" date="2014-11" db="EMBL/GenBank/DDBJ databases">
        <authorList>
            <person name="Urmite Genomes Urmite Genomes"/>
        </authorList>
    </citation>
    <scope>NUCLEOTIDE SEQUENCE [LARGE SCALE GENOMIC DNA]</scope>
    <source>
        <strain evidence="10 11">Oc5</strain>
    </source>
</reference>
<feature type="transmembrane region" description="Helical" evidence="7">
    <location>
        <begin position="70"/>
        <end position="87"/>
    </location>
</feature>
<sequence>MKNYVFLIAGTFFFAASVAVFAMPNSLAEGGVPGLALLIYHETDISPAMTTFILNAVILLIGFRYLPKDMIIKSLVTIPLFSLFIYILEDLATGIPDPLLAAIFAGVFTGVGFGLIFRSGSTTGGTSTIARMLNYKFGWELTGTNFVLDASVVVAGIFVIGPVYTMYTVLALFIGKRVTDYVLEGFEAKRVVHIFSNKTKEVENALQTSLGTHTTVLKAEKNADGVEENLIYVAIPKQRLFYLKKLVSSIDENAFTVVHTVKDVTGGSFAEAHHPGQKTFRSKKLERRYYKKQADEESFTSPDNNTANEKA</sequence>
<dbReference type="Gene3D" id="3.30.70.120">
    <property type="match status" value="1"/>
</dbReference>
<dbReference type="InterPro" id="IPR051461">
    <property type="entry name" value="UPF0750_membrane"/>
</dbReference>
<evidence type="ECO:0000256" key="7">
    <source>
        <dbReference type="SAM" id="Phobius"/>
    </source>
</evidence>
<keyword evidence="5 7" id="KW-0472">Membrane</keyword>
<dbReference type="Pfam" id="PF02588">
    <property type="entry name" value="YitT_membrane"/>
    <property type="match status" value="1"/>
</dbReference>
<feature type="transmembrane region" description="Helical" evidence="7">
    <location>
        <begin position="46"/>
        <end position="63"/>
    </location>
</feature>
<keyword evidence="4 7" id="KW-1133">Transmembrane helix</keyword>
<proteinExistence type="predicted"/>
<dbReference type="Pfam" id="PF10035">
    <property type="entry name" value="DUF2179"/>
    <property type="match status" value="1"/>
</dbReference>
<gene>
    <name evidence="10" type="ORF">BN997_02749</name>
</gene>
<dbReference type="Proteomes" id="UP000040453">
    <property type="component" value="Unassembled WGS sequence"/>
</dbReference>
<evidence type="ECO:0000256" key="1">
    <source>
        <dbReference type="ARBA" id="ARBA00004651"/>
    </source>
</evidence>
<keyword evidence="11" id="KW-1185">Reference proteome</keyword>
<evidence type="ECO:0000313" key="10">
    <source>
        <dbReference type="EMBL" id="CEI82862.1"/>
    </source>
</evidence>
<feature type="domain" description="DUF2179" evidence="9">
    <location>
        <begin position="214"/>
        <end position="266"/>
    </location>
</feature>
<evidence type="ECO:0000256" key="6">
    <source>
        <dbReference type="SAM" id="MobiDB-lite"/>
    </source>
</evidence>
<feature type="chain" id="PRO_5001976358" description="DUF2179 domain-containing protein" evidence="8">
    <location>
        <begin position="23"/>
        <end position="311"/>
    </location>
</feature>
<dbReference type="OrthoDB" id="1758221at2"/>
<organism evidence="10 11">
    <name type="scientific">Oceanobacillus oncorhynchi</name>
    <dbReference type="NCBI Taxonomy" id="545501"/>
    <lineage>
        <taxon>Bacteria</taxon>
        <taxon>Bacillati</taxon>
        <taxon>Bacillota</taxon>
        <taxon>Bacilli</taxon>
        <taxon>Bacillales</taxon>
        <taxon>Bacillaceae</taxon>
        <taxon>Oceanobacillus</taxon>
    </lineage>
</organism>
<evidence type="ECO:0000256" key="4">
    <source>
        <dbReference type="ARBA" id="ARBA00022989"/>
    </source>
</evidence>
<evidence type="ECO:0000313" key="11">
    <source>
        <dbReference type="Proteomes" id="UP000040453"/>
    </source>
</evidence>
<dbReference type="InterPro" id="IPR003740">
    <property type="entry name" value="YitT"/>
</dbReference>
<keyword evidence="8" id="KW-0732">Signal</keyword>
<evidence type="ECO:0000256" key="3">
    <source>
        <dbReference type="ARBA" id="ARBA00022692"/>
    </source>
</evidence>
<dbReference type="PANTHER" id="PTHR33545:SF4">
    <property type="entry name" value="UPF0750 MEMBRANE PROTEIN YXKD"/>
    <property type="match status" value="1"/>
</dbReference>